<proteinExistence type="predicted"/>
<dbReference type="AlphaFoldDB" id="A0A6G9ZDF8"/>
<evidence type="ECO:0000313" key="3">
    <source>
        <dbReference type="Proteomes" id="UP000500953"/>
    </source>
</evidence>
<name>A0A6G9ZDF8_9NOCA</name>
<dbReference type="Proteomes" id="UP000500953">
    <property type="component" value="Chromosome"/>
</dbReference>
<evidence type="ECO:0000313" key="2">
    <source>
        <dbReference type="EMBL" id="QIS23484.1"/>
    </source>
</evidence>
<protein>
    <submittedName>
        <fullName evidence="2">Helix-turn-helix domain-containing protein</fullName>
    </submittedName>
</protein>
<reference evidence="2 3" key="1">
    <citation type="journal article" date="2019" name="ACS Chem. Biol.">
        <title>Identification and Mobilization of a Cryptic Antibiotic Biosynthesis Gene Locus from a Human-Pathogenic Nocardia Isolate.</title>
        <authorList>
            <person name="Herisse M."/>
            <person name="Ishida K."/>
            <person name="Porter J.L."/>
            <person name="Howden B."/>
            <person name="Hertweck C."/>
            <person name="Stinear T.P."/>
            <person name="Pidot S.J."/>
        </authorList>
    </citation>
    <scope>NUCLEOTIDE SEQUENCE [LARGE SCALE GENOMIC DNA]</scope>
    <source>
        <strain evidence="2 3">AUSMDU00012715</strain>
    </source>
</reference>
<dbReference type="RefSeq" id="WP_167490821.1">
    <property type="nucleotide sequence ID" value="NZ_CP046173.1"/>
</dbReference>
<gene>
    <name evidence="2" type="ORF">F6W96_39485</name>
</gene>
<accession>A0A6G9ZDF8</accession>
<sequence length="338" mass="36753">MTSQFRAKIQAPAVGKDRNHHRPHQALDMATPSSLFRPNGPTRLDIPDARSPDDNASATTEIVNVIEPAAPTTESAIEREARVPASGELTLTHRRQSVSLRNYIGRVVTIWADSRSIHVTLDGQLIRTVSSRLLPEHLTALIMRGARRAGPAPGTSALRKANGTTMISPGEAIEIERVVNRDGATQIAGHRHVVGFAWAGRTVTLRLDGHLMHAIADGALVGTWPCPIGRDQLGRVRGARTTATPLPPAPLPAGSLRAQRRVHESGRILVAGQRIKLGPRHRGKLVTVVVEDTHLRVLHREEEIAVRPRRSTKPITRFYITGKGATPNNGQASIDDTR</sequence>
<feature type="region of interest" description="Disordered" evidence="1">
    <location>
        <begin position="1"/>
        <end position="55"/>
    </location>
</feature>
<evidence type="ECO:0000256" key="1">
    <source>
        <dbReference type="SAM" id="MobiDB-lite"/>
    </source>
</evidence>
<dbReference type="EMBL" id="CP046173">
    <property type="protein sequence ID" value="QIS23484.1"/>
    <property type="molecule type" value="Genomic_DNA"/>
</dbReference>
<organism evidence="2 3">
    <name type="scientific">Nocardia terpenica</name>
    <dbReference type="NCBI Taxonomy" id="455432"/>
    <lineage>
        <taxon>Bacteria</taxon>
        <taxon>Bacillati</taxon>
        <taxon>Actinomycetota</taxon>
        <taxon>Actinomycetes</taxon>
        <taxon>Mycobacteriales</taxon>
        <taxon>Nocardiaceae</taxon>
        <taxon>Nocardia</taxon>
    </lineage>
</organism>